<evidence type="ECO:0000256" key="3">
    <source>
        <dbReference type="ARBA" id="ARBA00022448"/>
    </source>
</evidence>
<dbReference type="GO" id="GO:0034220">
    <property type="term" value="P:monoatomic ion transmembrane transport"/>
    <property type="evidence" value="ECO:0007669"/>
    <property type="project" value="UniProtKB-KW"/>
</dbReference>
<dbReference type="Gramene" id="Jr03_02660_p1">
    <property type="protein sequence ID" value="cds.Jr03_02660_p1"/>
    <property type="gene ID" value="Jr03_02660"/>
</dbReference>
<evidence type="ECO:0000256" key="7">
    <source>
        <dbReference type="ARBA" id="ARBA00023136"/>
    </source>
</evidence>
<reference evidence="10" key="2">
    <citation type="submission" date="2020-03" db="EMBL/GenBank/DDBJ databases">
        <title>Walnut 2.0.</title>
        <authorList>
            <person name="Marrano A."/>
            <person name="Britton M."/>
            <person name="Zimin A.V."/>
            <person name="Zaini P.A."/>
            <person name="Workman R."/>
            <person name="Puiu D."/>
            <person name="Bianco L."/>
            <person name="Allen B.J."/>
            <person name="Troggio M."/>
            <person name="Leslie C.A."/>
            <person name="Timp W."/>
            <person name="Dendekar A."/>
            <person name="Salzberg S.L."/>
            <person name="Neale D.B."/>
        </authorList>
    </citation>
    <scope>NUCLEOTIDE SEQUENCE</scope>
    <source>
        <tissue evidence="10">Leaves</tissue>
    </source>
</reference>
<evidence type="ECO:0000256" key="5">
    <source>
        <dbReference type="ARBA" id="ARBA00022989"/>
    </source>
</evidence>
<reference evidence="10" key="1">
    <citation type="submission" date="2015-10" db="EMBL/GenBank/DDBJ databases">
        <authorList>
            <person name="Martinez-Garcia P.J."/>
            <person name="Crepeau M.W."/>
            <person name="Puiu D."/>
            <person name="Gonzalez-Ibeas D."/>
            <person name="Whalen J."/>
            <person name="Stevens K."/>
            <person name="Paul R."/>
            <person name="Butterfield T."/>
            <person name="Britton M."/>
            <person name="Reagan R."/>
            <person name="Chakraborty S."/>
            <person name="Walawage S.L."/>
            <person name="Vasquez-Gross H.A."/>
            <person name="Cardeno C."/>
            <person name="Famula R."/>
            <person name="Pratt K."/>
            <person name="Kuruganti S."/>
            <person name="Aradhya M.K."/>
            <person name="Leslie C.A."/>
            <person name="Dandekar A.M."/>
            <person name="Salzberg S.L."/>
            <person name="Wegrzyn J.L."/>
            <person name="Langley C.H."/>
            <person name="Neale D.B."/>
        </authorList>
    </citation>
    <scope>NUCLEOTIDE SEQUENCE</scope>
    <source>
        <tissue evidence="10">Leaves</tissue>
    </source>
</reference>
<comment type="similarity">
    <text evidence="2">Belongs to the aromatic acid exporter (TC 2.A.85) family.</text>
</comment>
<comment type="subcellular location">
    <subcellularLocation>
        <location evidence="1">Membrane</location>
        <topology evidence="1">Multi-pass membrane protein</topology>
    </subcellularLocation>
</comment>
<evidence type="ECO:0000256" key="8">
    <source>
        <dbReference type="ARBA" id="ARBA00023303"/>
    </source>
</evidence>
<evidence type="ECO:0000256" key="4">
    <source>
        <dbReference type="ARBA" id="ARBA00022692"/>
    </source>
</evidence>
<keyword evidence="3" id="KW-0813">Transport</keyword>
<dbReference type="Proteomes" id="UP000619265">
    <property type="component" value="Unassembled WGS sequence"/>
</dbReference>
<evidence type="ECO:0000256" key="9">
    <source>
        <dbReference type="SAM" id="Phobius"/>
    </source>
</evidence>
<organism evidence="10 11">
    <name type="scientific">Juglans regia</name>
    <name type="common">English walnut</name>
    <dbReference type="NCBI Taxonomy" id="51240"/>
    <lineage>
        <taxon>Eukaryota</taxon>
        <taxon>Viridiplantae</taxon>
        <taxon>Streptophyta</taxon>
        <taxon>Embryophyta</taxon>
        <taxon>Tracheophyta</taxon>
        <taxon>Spermatophyta</taxon>
        <taxon>Magnoliopsida</taxon>
        <taxon>eudicotyledons</taxon>
        <taxon>Gunneridae</taxon>
        <taxon>Pentapetalae</taxon>
        <taxon>rosids</taxon>
        <taxon>fabids</taxon>
        <taxon>Fagales</taxon>
        <taxon>Juglandaceae</taxon>
        <taxon>Juglans</taxon>
    </lineage>
</organism>
<dbReference type="EMBL" id="LIHL02000003">
    <property type="protein sequence ID" value="KAF5473941.1"/>
    <property type="molecule type" value="Genomic_DNA"/>
</dbReference>
<feature type="transmembrane region" description="Helical" evidence="9">
    <location>
        <begin position="171"/>
        <end position="191"/>
    </location>
</feature>
<dbReference type="PANTHER" id="PTHR31086">
    <property type="entry name" value="ALUMINUM-ACTIVATED MALATE TRANSPORTER 10"/>
    <property type="match status" value="1"/>
</dbReference>
<keyword evidence="8" id="KW-0407">Ion channel</keyword>
<gene>
    <name evidence="10" type="ORF">F2P56_005888</name>
</gene>
<evidence type="ECO:0000256" key="1">
    <source>
        <dbReference type="ARBA" id="ARBA00004141"/>
    </source>
</evidence>
<evidence type="ECO:0008006" key="12">
    <source>
        <dbReference type="Google" id="ProtNLM"/>
    </source>
</evidence>
<evidence type="ECO:0000256" key="6">
    <source>
        <dbReference type="ARBA" id="ARBA00023065"/>
    </source>
</evidence>
<evidence type="ECO:0000256" key="2">
    <source>
        <dbReference type="ARBA" id="ARBA00007079"/>
    </source>
</evidence>
<dbReference type="GO" id="GO:0015743">
    <property type="term" value="P:malate transport"/>
    <property type="evidence" value="ECO:0007669"/>
    <property type="project" value="InterPro"/>
</dbReference>
<name>A0A833XYW9_JUGRE</name>
<dbReference type="InterPro" id="IPR020966">
    <property type="entry name" value="ALMT"/>
</dbReference>
<keyword evidence="4 9" id="KW-0812">Transmembrane</keyword>
<keyword evidence="7 9" id="KW-0472">Membrane</keyword>
<keyword evidence="5 9" id="KW-1133">Transmembrane helix</keyword>
<feature type="transmembrane region" description="Helical" evidence="9">
    <location>
        <begin position="87"/>
        <end position="107"/>
    </location>
</feature>
<dbReference type="AlphaFoldDB" id="A0A833XYW9"/>
<feature type="transmembrane region" description="Helical" evidence="9">
    <location>
        <begin position="203"/>
        <end position="225"/>
    </location>
</feature>
<protein>
    <recommendedName>
        <fullName evidence="12">Aluminum-activated malate transporter 8-like</fullName>
    </recommendedName>
</protein>
<evidence type="ECO:0000313" key="11">
    <source>
        <dbReference type="Proteomes" id="UP000619265"/>
    </source>
</evidence>
<keyword evidence="6" id="KW-0406">Ion transport</keyword>
<proteinExistence type="inferred from homology"/>
<dbReference type="Pfam" id="PF11744">
    <property type="entry name" value="ALMT"/>
    <property type="match status" value="1"/>
</dbReference>
<sequence>MPSSFNFHHSLAMEIEAETRQKAGLFTRGWSWLKALSGKAMNKAVKVAKSTKEVGQEDPRRVIHSLKVGLALTLVSFFYYWKPLYNGFGVSGMWAVLTVVVVFEFSVGASLSKSLNRGFATLLAGTLGVGAQHTSRLFGEKGEPFALGMLVFLQATASSFIRFIPRIKARYDYGVLIFILTFSLVSVSGYRVEQLFQMAHQRLSTIVIGGASCIIISIFVCPVWAGEDLHKLIASNLENLANYLEGFESEYFQDSADELMIEGGATASEVDKAVLLQGYKRVLNSKNDEESLANFARWEPGHGPFPFRHPWKQYLKIGALARQCAYQIEALNGYMIANYSDIQVRILASSHNRLGKNIPSAMFVVKASLEFRYKIRELTTKISSESSKALQALATSIKTMTNPSVADSHVEISKTAINEFEIALKADLVVLENVNVLAIIPIASVTSILIEITRCVEKICESVHELSCLAHFKSVEPSVAPEKPQLLHRGSIKPLLDGNMRSIDHVTITVSATSNMNIGPMENEISEVPKVDGYQRLNLGV</sequence>
<dbReference type="GO" id="GO:0016020">
    <property type="term" value="C:membrane"/>
    <property type="evidence" value="ECO:0007669"/>
    <property type="project" value="UniProtKB-SubCell"/>
</dbReference>
<accession>A0A833XYW9</accession>
<comment type="caution">
    <text evidence="10">The sequence shown here is derived from an EMBL/GenBank/DDBJ whole genome shotgun (WGS) entry which is preliminary data.</text>
</comment>
<evidence type="ECO:0000313" key="10">
    <source>
        <dbReference type="EMBL" id="KAF5473941.1"/>
    </source>
</evidence>
<feature type="transmembrane region" description="Helical" evidence="9">
    <location>
        <begin position="62"/>
        <end position="81"/>
    </location>
</feature>